<feature type="signal peptide" evidence="2">
    <location>
        <begin position="1"/>
        <end position="18"/>
    </location>
</feature>
<sequence>MKVCACVLLFTIFALIKASSQHTIKDQILKQAADDKLQNEDRTRDVTRDLPAKPKALGKVPRFQVTTPRVVTFTEFLQQAIRILNTYDDTTFGDFIDILNEEVKNHHYKGCKFSDLTKHHDTRRLLQTKLDLISGKPVSETKANVNALADMLRDERYDRKAKDFVDFINSLYGAATVEKFEKILNELEHYNKPGSRRMDDNLAQLVKDALKTLIFDYYTKLHVNAKIELKEKIQEIWNQMQERQTSGFNKHNFRVTPPTTKYDTSENMIPAPVPPAEDKDSSYDADEGTSGDARAKKTVRIASSMDSEYVLDSSSNSINEFQEKLRQFNTQRYVTLVTEAYGEVHSDEDGTDEANRIGTNNEARHKNKQTSGENKKKYVKGLARYAMKHLNNHDINKVYQMATKDRKKYREEKKEDSIEESRQVSVRDKYYEVKNNRGGDKRVTGMDTFGYKRALPLDQWRGGRYKQIYRRGGSLNTTTTQTNDLVRRVSNLEVQLQEVKEEIHDGHTTNRHSNTQSVTTRAMYDTKNKINKTRAVPTIQMRADANEFITEATNNKTEEVTATVPSVATTDKVVHVDTNTRTTEVHVDTNTRTTEVHSPVTVAEVSEADTRLYDIDNATAVYDKTNASMSTSGSLRRHNSPITHAAADYTYIELDPFDHILSTAKNKRQSSSAYSSPLLDIGLPNCSPLCSITSDSHPAPASHPAQIVTPPRLGASYTTFTETRSPLQDSLTPTVVGPAANMAGPLPLQLADPVGYVDHLGSLPNHFVSNAIPERDTEHSPFHSPLSDFEFVDQSSRKCPRFGTVCHYG</sequence>
<name>A0A2H1VCD9_SPOFR</name>
<feature type="region of interest" description="Disordered" evidence="1">
    <location>
        <begin position="346"/>
        <end position="375"/>
    </location>
</feature>
<reference evidence="3" key="1">
    <citation type="submission" date="2016-07" db="EMBL/GenBank/DDBJ databases">
        <authorList>
            <person name="Bretaudeau A."/>
        </authorList>
    </citation>
    <scope>NUCLEOTIDE SEQUENCE</scope>
    <source>
        <strain evidence="3">Rice</strain>
        <tissue evidence="3">Whole body</tissue>
    </source>
</reference>
<organism evidence="3">
    <name type="scientific">Spodoptera frugiperda</name>
    <name type="common">Fall armyworm</name>
    <dbReference type="NCBI Taxonomy" id="7108"/>
    <lineage>
        <taxon>Eukaryota</taxon>
        <taxon>Metazoa</taxon>
        <taxon>Ecdysozoa</taxon>
        <taxon>Arthropoda</taxon>
        <taxon>Hexapoda</taxon>
        <taxon>Insecta</taxon>
        <taxon>Pterygota</taxon>
        <taxon>Neoptera</taxon>
        <taxon>Endopterygota</taxon>
        <taxon>Lepidoptera</taxon>
        <taxon>Glossata</taxon>
        <taxon>Ditrysia</taxon>
        <taxon>Noctuoidea</taxon>
        <taxon>Noctuidae</taxon>
        <taxon>Amphipyrinae</taxon>
        <taxon>Spodoptera</taxon>
    </lineage>
</organism>
<dbReference type="EMBL" id="ODYU01001542">
    <property type="protein sequence ID" value="SOQ37904.1"/>
    <property type="molecule type" value="Genomic_DNA"/>
</dbReference>
<accession>A0A2H1VCD9</accession>
<feature type="chain" id="PRO_5013803087" evidence="2">
    <location>
        <begin position="19"/>
        <end position="809"/>
    </location>
</feature>
<gene>
    <name evidence="3" type="ORF">SFRICE_016620</name>
</gene>
<evidence type="ECO:0000313" key="3">
    <source>
        <dbReference type="EMBL" id="SOQ37904.1"/>
    </source>
</evidence>
<feature type="region of interest" description="Disordered" evidence="1">
    <location>
        <begin position="249"/>
        <end position="294"/>
    </location>
</feature>
<evidence type="ECO:0000256" key="1">
    <source>
        <dbReference type="SAM" id="MobiDB-lite"/>
    </source>
</evidence>
<feature type="compositionally biased region" description="Polar residues" evidence="1">
    <location>
        <begin position="257"/>
        <end position="267"/>
    </location>
</feature>
<dbReference type="AlphaFoldDB" id="A0A2H1VCD9"/>
<evidence type="ECO:0000256" key="2">
    <source>
        <dbReference type="SAM" id="SignalP"/>
    </source>
</evidence>
<protein>
    <submittedName>
        <fullName evidence="3">SFRICE_016620</fullName>
    </submittedName>
</protein>
<proteinExistence type="predicted"/>
<keyword evidence="2" id="KW-0732">Signal</keyword>